<dbReference type="KEGG" id="est:DN752_11190"/>
<dbReference type="OrthoDB" id="9801098at2"/>
<gene>
    <name evidence="4" type="ORF">DN752_11190</name>
</gene>
<evidence type="ECO:0000256" key="2">
    <source>
        <dbReference type="ARBA" id="ARBA00006763"/>
    </source>
</evidence>
<accession>A0A2Z4IJR3</accession>
<evidence type="ECO:0000313" key="5">
    <source>
        <dbReference type="Proteomes" id="UP000248688"/>
    </source>
</evidence>
<dbReference type="EMBL" id="CP030041">
    <property type="protein sequence ID" value="AWW30643.1"/>
    <property type="molecule type" value="Genomic_DNA"/>
</dbReference>
<dbReference type="InterPro" id="IPR005269">
    <property type="entry name" value="LOG"/>
</dbReference>
<dbReference type="GO" id="GO:0009691">
    <property type="term" value="P:cytokinin biosynthetic process"/>
    <property type="evidence" value="ECO:0007669"/>
    <property type="project" value="UniProtKB-UniRule"/>
</dbReference>
<dbReference type="InterPro" id="IPR031100">
    <property type="entry name" value="LOG_fam"/>
</dbReference>
<comment type="similarity">
    <text evidence="2 3">Belongs to the LOG family.</text>
</comment>
<organism evidence="4 5">
    <name type="scientific">Echinicola strongylocentroti</name>
    <dbReference type="NCBI Taxonomy" id="1795355"/>
    <lineage>
        <taxon>Bacteria</taxon>
        <taxon>Pseudomonadati</taxon>
        <taxon>Bacteroidota</taxon>
        <taxon>Cytophagia</taxon>
        <taxon>Cytophagales</taxon>
        <taxon>Cyclobacteriaceae</taxon>
        <taxon>Echinicola</taxon>
    </lineage>
</organism>
<dbReference type="Proteomes" id="UP000248688">
    <property type="component" value="Chromosome"/>
</dbReference>
<dbReference type="NCBIfam" id="TIGR00730">
    <property type="entry name" value="Rossman fold protein, TIGR00730 family"/>
    <property type="match status" value="1"/>
</dbReference>
<keyword evidence="3" id="KW-0378">Hydrolase</keyword>
<keyword evidence="3" id="KW-0203">Cytokinin biosynthesis</keyword>
<name>A0A2Z4IJR3_9BACT</name>
<evidence type="ECO:0000256" key="3">
    <source>
        <dbReference type="RuleBase" id="RU363015"/>
    </source>
</evidence>
<dbReference type="PANTHER" id="PTHR31223">
    <property type="entry name" value="LOG FAMILY PROTEIN YJL055W"/>
    <property type="match status" value="1"/>
</dbReference>
<dbReference type="GO" id="GO:0005829">
    <property type="term" value="C:cytosol"/>
    <property type="evidence" value="ECO:0007669"/>
    <property type="project" value="TreeGrafter"/>
</dbReference>
<dbReference type="EC" id="3.2.2.n1" evidence="3"/>
<reference evidence="4 5" key="1">
    <citation type="submission" date="2018-06" db="EMBL/GenBank/DDBJ databases">
        <title>Echinicola strongylocentroti sp. nov., isolated from a sea urchin Strongylocentrotus intermedius.</title>
        <authorList>
            <person name="Bae S.S."/>
        </authorList>
    </citation>
    <scope>NUCLEOTIDE SEQUENCE [LARGE SCALE GENOMIC DNA]</scope>
    <source>
        <strain evidence="4 5">MEBiC08714</strain>
    </source>
</reference>
<protein>
    <recommendedName>
        <fullName evidence="3">Cytokinin riboside 5'-monophosphate phosphoribohydrolase</fullName>
        <ecNumber evidence="3">3.2.2.n1</ecNumber>
    </recommendedName>
</protein>
<keyword evidence="5" id="KW-1185">Reference proteome</keyword>
<dbReference type="Pfam" id="PF03641">
    <property type="entry name" value="Lysine_decarbox"/>
    <property type="match status" value="1"/>
</dbReference>
<dbReference type="RefSeq" id="WP_112784024.1">
    <property type="nucleotide sequence ID" value="NZ_CP030041.1"/>
</dbReference>
<dbReference type="Gene3D" id="3.40.50.450">
    <property type="match status" value="1"/>
</dbReference>
<evidence type="ECO:0000256" key="1">
    <source>
        <dbReference type="ARBA" id="ARBA00000274"/>
    </source>
</evidence>
<dbReference type="AlphaFoldDB" id="A0A2Z4IJR3"/>
<proteinExistence type="inferred from homology"/>
<dbReference type="PANTHER" id="PTHR31223:SF70">
    <property type="entry name" value="LOG FAMILY PROTEIN YJL055W"/>
    <property type="match status" value="1"/>
</dbReference>
<evidence type="ECO:0000313" key="4">
    <source>
        <dbReference type="EMBL" id="AWW30643.1"/>
    </source>
</evidence>
<sequence length="189" mass="21081">MKKITIYCGSNTGNNPAYKNGAIALAEEMTLRKMDLVYGAGKVGLMGIIADYMLSVGRNVYGFIPQKLVDVEVAHHGCTELTVVETMRDRKWLMAETGDGFIAMPGGIGTLEELFEIMTLNQLAYIQKPLALYNVEGYYDKLIEFLSFSAQEGFLKQAQMELLIISDDPAEMLDKMAAYEPKFVPKWGK</sequence>
<comment type="catalytic activity">
    <reaction evidence="1">
        <text>AMP + H2O = D-ribose 5-phosphate + adenine</text>
        <dbReference type="Rhea" id="RHEA:20129"/>
        <dbReference type="ChEBI" id="CHEBI:15377"/>
        <dbReference type="ChEBI" id="CHEBI:16708"/>
        <dbReference type="ChEBI" id="CHEBI:78346"/>
        <dbReference type="ChEBI" id="CHEBI:456215"/>
        <dbReference type="EC" id="3.2.2.4"/>
    </reaction>
</comment>
<dbReference type="SUPFAM" id="SSF102405">
    <property type="entry name" value="MCP/YpsA-like"/>
    <property type="match status" value="1"/>
</dbReference>
<dbReference type="GO" id="GO:0008714">
    <property type="term" value="F:AMP nucleosidase activity"/>
    <property type="evidence" value="ECO:0007669"/>
    <property type="project" value="UniProtKB-EC"/>
</dbReference>